<accession>A0A8C9GMK0</accession>
<evidence type="ECO:0000256" key="1">
    <source>
        <dbReference type="ARBA" id="ARBA00022658"/>
    </source>
</evidence>
<dbReference type="PRINTS" id="PR00633">
    <property type="entry name" value="RCCNDNSATION"/>
</dbReference>
<feature type="compositionally biased region" description="Low complexity" evidence="4">
    <location>
        <begin position="75"/>
        <end position="89"/>
    </location>
</feature>
<feature type="region of interest" description="Disordered" evidence="4">
    <location>
        <begin position="605"/>
        <end position="682"/>
    </location>
</feature>
<keyword evidence="2" id="KW-0677">Repeat</keyword>
<feature type="compositionally biased region" description="Basic and acidic residues" evidence="4">
    <location>
        <begin position="625"/>
        <end position="682"/>
    </location>
</feature>
<feature type="repeat" description="RCC1" evidence="3">
    <location>
        <begin position="6"/>
        <end position="58"/>
    </location>
</feature>
<name>A0A8C9GMK0_9PRIM</name>
<evidence type="ECO:0000256" key="4">
    <source>
        <dbReference type="SAM" id="MobiDB-lite"/>
    </source>
</evidence>
<dbReference type="InterPro" id="IPR009091">
    <property type="entry name" value="RCC1/BLIP-II"/>
</dbReference>
<evidence type="ECO:0000313" key="6">
    <source>
        <dbReference type="Ensembl" id="ENSPTEP00000006466.1"/>
    </source>
</evidence>
<dbReference type="Pfam" id="PF25390">
    <property type="entry name" value="WD40_RLD"/>
    <property type="match status" value="1"/>
</dbReference>
<proteinExistence type="predicted"/>
<feature type="compositionally biased region" description="Polar residues" evidence="4">
    <location>
        <begin position="539"/>
        <end position="552"/>
    </location>
</feature>
<dbReference type="AlphaFoldDB" id="A0A8C9GMK0"/>
<reference evidence="6" key="2">
    <citation type="submission" date="2025-09" db="UniProtKB">
        <authorList>
            <consortium name="Ensembl"/>
        </authorList>
    </citation>
    <scope>IDENTIFICATION</scope>
</reference>
<dbReference type="PANTHER" id="PTHR45982">
    <property type="entry name" value="REGULATOR OF CHROMOSOME CONDENSATION"/>
    <property type="match status" value="1"/>
</dbReference>
<evidence type="ECO:0000259" key="5">
    <source>
        <dbReference type="Pfam" id="PF25390"/>
    </source>
</evidence>
<dbReference type="InterPro" id="IPR058923">
    <property type="entry name" value="RCC1-like_dom"/>
</dbReference>
<evidence type="ECO:0000313" key="7">
    <source>
        <dbReference type="Proteomes" id="UP000694416"/>
    </source>
</evidence>
<dbReference type="PROSITE" id="PS00625">
    <property type="entry name" value="RCC1_1"/>
    <property type="match status" value="1"/>
</dbReference>
<feature type="region of interest" description="Disordered" evidence="4">
    <location>
        <begin position="73"/>
        <end position="97"/>
    </location>
</feature>
<keyword evidence="7" id="KW-1185">Reference proteome</keyword>
<sequence>MKTGRNALFILGSGECGQLPPEHCDDYIQLNPKVIDDLPNEIDEVICGSMHTIIKTKDDKLYSFGCNDMGALGRKTNNSSNSEDTTDTETTPKPEIEIEPEHSPTLIKFTFESKIKKITCGDNHTAILLENGQVYITGGFRDGCGTLGIPSFKKKNDVLHKSDEFIKIDFSFTKNVKNVLLLDDGNNTLVNGVKEDTYNNNKLDDNLEVEDFVINSNGIITYKNKDVKIIDIVSGEDHLICLHENKEYIFALGNSDSCQVCNKFYEQKDSEENRLKYLYPHCYHYTKHFNFDNKIENIFCGGNNTFVQLENSLDLYGIGRNAYGACGVSIEENIIKCFTKINNLCNKRIKQLCGGQSFTVCLLQNNDLYIWGNRDILGMGNNNKDAYEPLELTFFKKNNLIIKKISCGTDHCLILTENNKLFAWGTGGNFFEKNTCIQAIEGNLPSEMDYASYVYKTFIKTSNNLNSTFINKQIKIISFAGGSSHCAFISSIMDADKVTPGTKRELQQTAMYNNKHNLNTKRQKLENNQNDATKEQNTFIQIDSEQNHSNDQINKEKRKSNKMKSYLNNETPTRTQPKRSCKPQMTLNENAFKQFYHIVETPITKRRRKTVPAPLSKSSSVINTNKEKGIDKNKGKGKATEKGKVAEKGKAKEKGKSTEKDNDKDKGTDKSKGTEKGKVAEK</sequence>
<dbReference type="Gene3D" id="2.130.10.30">
    <property type="entry name" value="Regulator of chromosome condensation 1/beta-lactamase-inhibitor protein II"/>
    <property type="match status" value="1"/>
</dbReference>
<feature type="domain" description="RCC1-like" evidence="5">
    <location>
        <begin position="8"/>
        <end position="442"/>
    </location>
</feature>
<dbReference type="InterPro" id="IPR000408">
    <property type="entry name" value="Reg_chr_condens"/>
</dbReference>
<feature type="repeat" description="RCC1" evidence="3">
    <location>
        <begin position="366"/>
        <end position="418"/>
    </location>
</feature>
<dbReference type="InterPro" id="IPR051553">
    <property type="entry name" value="Ran_GTPase-activating"/>
</dbReference>
<keyword evidence="1" id="KW-0344">Guanine-nucleotide releasing factor</keyword>
<evidence type="ECO:0000256" key="2">
    <source>
        <dbReference type="ARBA" id="ARBA00022737"/>
    </source>
</evidence>
<feature type="region of interest" description="Disordered" evidence="4">
    <location>
        <begin position="539"/>
        <end position="582"/>
    </location>
</feature>
<dbReference type="PANTHER" id="PTHR45982:SF1">
    <property type="entry name" value="REGULATOR OF CHROMOSOME CONDENSATION"/>
    <property type="match status" value="1"/>
</dbReference>
<protein>
    <recommendedName>
        <fullName evidence="5">RCC1-like domain-containing protein</fullName>
    </recommendedName>
</protein>
<dbReference type="SUPFAM" id="SSF50985">
    <property type="entry name" value="RCC1/BLIP-II"/>
    <property type="match status" value="1"/>
</dbReference>
<dbReference type="Proteomes" id="UP000694416">
    <property type="component" value="Unplaced"/>
</dbReference>
<evidence type="ECO:0000256" key="3">
    <source>
        <dbReference type="PROSITE-ProRule" id="PRU00235"/>
    </source>
</evidence>
<feature type="compositionally biased region" description="Polar residues" evidence="4">
    <location>
        <begin position="566"/>
        <end position="575"/>
    </location>
</feature>
<organism evidence="6 7">
    <name type="scientific">Piliocolobus tephrosceles</name>
    <name type="common">Ugandan red Colobus</name>
    <dbReference type="NCBI Taxonomy" id="591936"/>
    <lineage>
        <taxon>Eukaryota</taxon>
        <taxon>Metazoa</taxon>
        <taxon>Chordata</taxon>
        <taxon>Craniata</taxon>
        <taxon>Vertebrata</taxon>
        <taxon>Euteleostomi</taxon>
        <taxon>Mammalia</taxon>
        <taxon>Eutheria</taxon>
        <taxon>Euarchontoglires</taxon>
        <taxon>Primates</taxon>
        <taxon>Haplorrhini</taxon>
        <taxon>Catarrhini</taxon>
        <taxon>Cercopithecidae</taxon>
        <taxon>Colobinae</taxon>
        <taxon>Piliocolobus</taxon>
    </lineage>
</organism>
<dbReference type="Ensembl" id="ENSPTET00000009914.1">
    <property type="protein sequence ID" value="ENSPTEP00000006466.1"/>
    <property type="gene ID" value="ENSPTEG00000007412.1"/>
</dbReference>
<reference evidence="6" key="1">
    <citation type="submission" date="2025-08" db="UniProtKB">
        <authorList>
            <consortium name="Ensembl"/>
        </authorList>
    </citation>
    <scope>IDENTIFICATION</scope>
</reference>
<feature type="repeat" description="RCC1" evidence="3">
    <location>
        <begin position="59"/>
        <end position="131"/>
    </location>
</feature>
<dbReference type="PROSITE" id="PS50012">
    <property type="entry name" value="RCC1_3"/>
    <property type="match status" value="3"/>
</dbReference>